<protein>
    <submittedName>
        <fullName evidence="1">Uncharacterized protein</fullName>
    </submittedName>
</protein>
<dbReference type="EMBL" id="CAJNJA010015314">
    <property type="protein sequence ID" value="CAE7359777.1"/>
    <property type="molecule type" value="Genomic_DNA"/>
</dbReference>
<dbReference type="Proteomes" id="UP000601435">
    <property type="component" value="Unassembled WGS sequence"/>
</dbReference>
<accession>A0A812PI81</accession>
<organism evidence="1 2">
    <name type="scientific">Symbiodinium necroappetens</name>
    <dbReference type="NCBI Taxonomy" id="1628268"/>
    <lineage>
        <taxon>Eukaryota</taxon>
        <taxon>Sar</taxon>
        <taxon>Alveolata</taxon>
        <taxon>Dinophyceae</taxon>
        <taxon>Suessiales</taxon>
        <taxon>Symbiodiniaceae</taxon>
        <taxon>Symbiodinium</taxon>
    </lineage>
</organism>
<sequence>MLVLIFDAEVHIDARLLESLRDFCSRSSGDGLSLAELHPLIVPQYAQVMEQEDEYRFVYYNHTNHALRLSNQASISRSLLGGSRVASAGPKPTERAFLAPLRATLADPKMKCREVSWKSADRGWVCAKRWCDREFYLLLDGTSTSLSRCQDECARFASIHFSNIFMM</sequence>
<dbReference type="AlphaFoldDB" id="A0A812PI81"/>
<comment type="caution">
    <text evidence="1">The sequence shown here is derived from an EMBL/GenBank/DDBJ whole genome shotgun (WGS) entry which is preliminary data.</text>
</comment>
<reference evidence="1" key="1">
    <citation type="submission" date="2021-02" db="EMBL/GenBank/DDBJ databases">
        <authorList>
            <person name="Dougan E. K."/>
            <person name="Rhodes N."/>
            <person name="Thang M."/>
            <person name="Chan C."/>
        </authorList>
    </citation>
    <scope>NUCLEOTIDE SEQUENCE</scope>
</reference>
<gene>
    <name evidence="1" type="ORF">SNEC2469_LOCUS9476</name>
</gene>
<evidence type="ECO:0000313" key="1">
    <source>
        <dbReference type="EMBL" id="CAE7359777.1"/>
    </source>
</evidence>
<proteinExistence type="predicted"/>
<evidence type="ECO:0000313" key="2">
    <source>
        <dbReference type="Proteomes" id="UP000601435"/>
    </source>
</evidence>
<keyword evidence="2" id="KW-1185">Reference proteome</keyword>
<dbReference type="OrthoDB" id="240546at2759"/>
<name>A0A812PI81_9DINO</name>